<evidence type="ECO:0000256" key="2">
    <source>
        <dbReference type="ARBA" id="ARBA00023026"/>
    </source>
</evidence>
<keyword evidence="4" id="KW-0732">Signal</keyword>
<dbReference type="InterPro" id="IPR007312">
    <property type="entry name" value="Phosphoesterase"/>
</dbReference>
<keyword evidence="1" id="KW-0378">Hydrolase</keyword>
<dbReference type="Gene3D" id="3.40.720.10">
    <property type="entry name" value="Alkaline Phosphatase, subunit A"/>
    <property type="match status" value="2"/>
</dbReference>
<evidence type="ECO:0000256" key="1">
    <source>
        <dbReference type="ARBA" id="ARBA00022801"/>
    </source>
</evidence>
<evidence type="ECO:0000313" key="5">
    <source>
        <dbReference type="EMBL" id="XBO44927.1"/>
    </source>
</evidence>
<reference evidence="5" key="1">
    <citation type="submission" date="2024-05" db="EMBL/GenBank/DDBJ databases">
        <authorList>
            <person name="Kim S."/>
            <person name="Heo J."/>
            <person name="Choi H."/>
            <person name="Choi Y."/>
            <person name="Kwon S.-W."/>
            <person name="Kim Y."/>
        </authorList>
    </citation>
    <scope>NUCLEOTIDE SEQUENCE</scope>
    <source>
        <strain evidence="5">KACC 23699</strain>
    </source>
</reference>
<protein>
    <submittedName>
        <fullName evidence="5">Alkaline phosphatase family protein</fullName>
    </submittedName>
</protein>
<dbReference type="RefSeq" id="WP_406832413.1">
    <property type="nucleotide sequence ID" value="NZ_CP157483.1"/>
</dbReference>
<feature type="chain" id="PRO_5043649855" evidence="4">
    <location>
        <begin position="28"/>
        <end position="559"/>
    </location>
</feature>
<dbReference type="SUPFAM" id="SSF53649">
    <property type="entry name" value="Alkaline phosphatase-like"/>
    <property type="match status" value="1"/>
</dbReference>
<dbReference type="InterPro" id="IPR017850">
    <property type="entry name" value="Alkaline_phosphatase_core_sf"/>
</dbReference>
<feature type="signal peptide" evidence="4">
    <location>
        <begin position="1"/>
        <end position="27"/>
    </location>
</feature>
<dbReference type="AlphaFoldDB" id="A0AAU7JWZ8"/>
<dbReference type="PANTHER" id="PTHR31956">
    <property type="entry name" value="NON-SPECIFIC PHOSPHOLIPASE C4-RELATED"/>
    <property type="match status" value="1"/>
</dbReference>
<sequence length="559" mass="58783">MNRRTPTALGALLLAGAAAALPGTAVAATAAHHHGHTSRGALPGGYTNLVVIYEENHSFDNLYGGWGKVGDDRVDGVQAPAVKQVAQDGTAYGCLLQDDVNLTTPPQPNTCQDAGHGVAASNFTNRAFTIDTFIKPSDTTCAPEGVYAPNGLAKGSGLPGGCTRDQVHRFYQEQYQLDGGKQDRYVTGSDAVGLTMGRYDTKALPIYQYLHSHDAPHYVLADHFFQGAFGGSFLNHQFLISARAPLDTSAGALGAKSSVLDSNGMVTKYPLYTPTGSVVDGQLTQKCADGSNDAVKACGDYAVNTVQPSSIPSGNGAKIPLIDDSKYPNIGDRLSARGVSWNWYSGGWDDAVAGHPGGNFQYHHQPFNYFANYAAGAPGRSHLQDEKNFIASAKNGTLPQVSFVKPYGSENEHPGYASEHTGSDHLVDLLKTITSGPQADKTLVVVTYDEFGGSYDHVAPPKADAWGPGTRIPALVLSTGMNHSGVSHSSYDTTSILATIEHSWGLAPLSPRDAKVSDLARAVAVGARRDGDENGDENGDSNGGGHDGQDRADGGSSQH</sequence>
<proteinExistence type="predicted"/>
<gene>
    <name evidence="5" type="ORF">ABEG17_06200</name>
</gene>
<dbReference type="Pfam" id="PF04185">
    <property type="entry name" value="Phosphoesterase"/>
    <property type="match status" value="1"/>
</dbReference>
<evidence type="ECO:0000256" key="4">
    <source>
        <dbReference type="SAM" id="SignalP"/>
    </source>
</evidence>
<evidence type="ECO:0000256" key="3">
    <source>
        <dbReference type="SAM" id="MobiDB-lite"/>
    </source>
</evidence>
<dbReference type="GO" id="GO:0042578">
    <property type="term" value="F:phosphoric ester hydrolase activity"/>
    <property type="evidence" value="ECO:0007669"/>
    <property type="project" value="UniProtKB-ARBA"/>
</dbReference>
<dbReference type="PANTHER" id="PTHR31956:SF1">
    <property type="entry name" value="NON-SPECIFIC PHOSPHOLIPASE C1"/>
    <property type="match status" value="1"/>
</dbReference>
<name>A0AAU7JWZ8_9MICO</name>
<keyword evidence="2" id="KW-0843">Virulence</keyword>
<organism evidence="5">
    <name type="scientific">Pedococcus sp. KACC 23699</name>
    <dbReference type="NCBI Taxonomy" id="3149228"/>
    <lineage>
        <taxon>Bacteria</taxon>
        <taxon>Bacillati</taxon>
        <taxon>Actinomycetota</taxon>
        <taxon>Actinomycetes</taxon>
        <taxon>Micrococcales</taxon>
        <taxon>Intrasporangiaceae</taxon>
        <taxon>Pedococcus</taxon>
    </lineage>
</organism>
<dbReference type="CDD" id="cd16013">
    <property type="entry name" value="AcpA"/>
    <property type="match status" value="1"/>
</dbReference>
<dbReference type="EMBL" id="CP157483">
    <property type="protein sequence ID" value="XBO44927.1"/>
    <property type="molecule type" value="Genomic_DNA"/>
</dbReference>
<feature type="region of interest" description="Disordered" evidence="3">
    <location>
        <begin position="525"/>
        <end position="559"/>
    </location>
</feature>
<accession>A0AAU7JWZ8</accession>